<proteinExistence type="predicted"/>
<dbReference type="EMBL" id="UINC01130800">
    <property type="protein sequence ID" value="SVD12087.1"/>
    <property type="molecule type" value="Genomic_DNA"/>
</dbReference>
<reference evidence="1" key="1">
    <citation type="submission" date="2018-05" db="EMBL/GenBank/DDBJ databases">
        <authorList>
            <person name="Lanie J.A."/>
            <person name="Ng W.-L."/>
            <person name="Kazmierczak K.M."/>
            <person name="Andrzejewski T.M."/>
            <person name="Davidsen T.M."/>
            <person name="Wayne K.J."/>
            <person name="Tettelin H."/>
            <person name="Glass J.I."/>
            <person name="Rusch D."/>
            <person name="Podicherti R."/>
            <person name="Tsui H.-C.T."/>
            <person name="Winkler M.E."/>
        </authorList>
    </citation>
    <scope>NUCLEOTIDE SEQUENCE</scope>
</reference>
<accession>A0A382SSB3</accession>
<name>A0A382SSB3_9ZZZZ</name>
<protein>
    <submittedName>
        <fullName evidence="1">Uncharacterized protein</fullName>
    </submittedName>
</protein>
<sequence>CQTSQSTISQTILILFFIRSVQNY</sequence>
<organism evidence="1">
    <name type="scientific">marine metagenome</name>
    <dbReference type="NCBI Taxonomy" id="408172"/>
    <lineage>
        <taxon>unclassified sequences</taxon>
        <taxon>metagenomes</taxon>
        <taxon>ecological metagenomes</taxon>
    </lineage>
</organism>
<feature type="non-terminal residue" evidence="1">
    <location>
        <position position="1"/>
    </location>
</feature>
<dbReference type="AlphaFoldDB" id="A0A382SSB3"/>
<evidence type="ECO:0000313" key="1">
    <source>
        <dbReference type="EMBL" id="SVD12087.1"/>
    </source>
</evidence>
<gene>
    <name evidence="1" type="ORF">METZ01_LOCUS364941</name>
</gene>